<evidence type="ECO:0000256" key="1">
    <source>
        <dbReference type="SAM" id="MobiDB-lite"/>
    </source>
</evidence>
<feature type="region of interest" description="Disordered" evidence="1">
    <location>
        <begin position="22"/>
        <end position="46"/>
    </location>
</feature>
<sequence length="124" mass="13755">MKSLLLVCLLVVTLTVAIAAPAQESSGTRKQKKKCAREPDSPQKKCKNEIGSLVLLDNSEGHAAGVLERFRQMEQQVERTKRSRDVFGSRTPLDGKKNDRQASAVWKRIHGKTPNETTADPVLM</sequence>
<keyword evidence="2" id="KW-0732">Signal</keyword>
<protein>
    <submittedName>
        <fullName evidence="3">Uncharacterized protein</fullName>
    </submittedName>
</protein>
<comment type="caution">
    <text evidence="3">The sequence shown here is derived from an EMBL/GenBank/DDBJ whole genome shotgun (WGS) entry which is preliminary data.</text>
</comment>
<gene>
    <name evidence="3" type="ORF">HHUSO_G5784</name>
</gene>
<feature type="compositionally biased region" description="Basic and acidic residues" evidence="1">
    <location>
        <begin position="36"/>
        <end position="46"/>
    </location>
</feature>
<accession>A0ABR1A2A8</accession>
<dbReference type="Proteomes" id="UP001369086">
    <property type="component" value="Unassembled WGS sequence"/>
</dbReference>
<feature type="compositionally biased region" description="Basic and acidic residues" evidence="1">
    <location>
        <begin position="75"/>
        <end position="100"/>
    </location>
</feature>
<keyword evidence="4" id="KW-1185">Reference proteome</keyword>
<proteinExistence type="predicted"/>
<organism evidence="3 4">
    <name type="scientific">Huso huso</name>
    <name type="common">Beluga</name>
    <name type="synonym">Acipenser huso</name>
    <dbReference type="NCBI Taxonomy" id="61971"/>
    <lineage>
        <taxon>Eukaryota</taxon>
        <taxon>Metazoa</taxon>
        <taxon>Chordata</taxon>
        <taxon>Craniata</taxon>
        <taxon>Vertebrata</taxon>
        <taxon>Euteleostomi</taxon>
        <taxon>Actinopterygii</taxon>
        <taxon>Chondrostei</taxon>
        <taxon>Acipenseriformes</taxon>
        <taxon>Acipenseridae</taxon>
        <taxon>Huso</taxon>
    </lineage>
</organism>
<evidence type="ECO:0000313" key="3">
    <source>
        <dbReference type="EMBL" id="KAK6491054.1"/>
    </source>
</evidence>
<feature type="chain" id="PRO_5045593911" evidence="2">
    <location>
        <begin position="20"/>
        <end position="124"/>
    </location>
</feature>
<dbReference type="EMBL" id="JAHFZB010000004">
    <property type="protein sequence ID" value="KAK6491054.1"/>
    <property type="molecule type" value="Genomic_DNA"/>
</dbReference>
<reference evidence="3 4" key="1">
    <citation type="submission" date="2021-05" db="EMBL/GenBank/DDBJ databases">
        <authorList>
            <person name="Zahm M."/>
            <person name="Klopp C."/>
            <person name="Cabau C."/>
            <person name="Kuhl H."/>
            <person name="Suciu R."/>
            <person name="Ciorpac M."/>
            <person name="Holostenco D."/>
            <person name="Gessner J."/>
            <person name="Wuertz S."/>
            <person name="Hohne C."/>
            <person name="Stock M."/>
            <person name="Gislard M."/>
            <person name="Lluch J."/>
            <person name="Milhes M."/>
            <person name="Lampietro C."/>
            <person name="Lopez Roques C."/>
            <person name="Donnadieu C."/>
            <person name="Du K."/>
            <person name="Schartl M."/>
            <person name="Guiguen Y."/>
        </authorList>
    </citation>
    <scope>NUCLEOTIDE SEQUENCE [LARGE SCALE GENOMIC DNA]</scope>
    <source>
        <strain evidence="3">Hh-F2</strain>
        <tissue evidence="3">Blood</tissue>
    </source>
</reference>
<feature type="region of interest" description="Disordered" evidence="1">
    <location>
        <begin position="75"/>
        <end position="124"/>
    </location>
</feature>
<feature type="signal peptide" evidence="2">
    <location>
        <begin position="1"/>
        <end position="19"/>
    </location>
</feature>
<evidence type="ECO:0000256" key="2">
    <source>
        <dbReference type="SAM" id="SignalP"/>
    </source>
</evidence>
<evidence type="ECO:0000313" key="4">
    <source>
        <dbReference type="Proteomes" id="UP001369086"/>
    </source>
</evidence>
<name>A0ABR1A2A8_HUSHU</name>